<dbReference type="InterPro" id="IPR001807">
    <property type="entry name" value="ClC"/>
</dbReference>
<feature type="transmembrane region" description="Helical" evidence="10">
    <location>
        <begin position="254"/>
        <end position="272"/>
    </location>
</feature>
<evidence type="ECO:0000313" key="12">
    <source>
        <dbReference type="Proteomes" id="UP000231960"/>
    </source>
</evidence>
<comment type="caution">
    <text evidence="11">The sequence shown here is derived from an EMBL/GenBank/DDBJ whole genome shotgun (WGS) entry which is preliminary data.</text>
</comment>
<gene>
    <name evidence="11" type="ORF">CDL10_04290</name>
</gene>
<organism evidence="11 12">
    <name type="scientific">Avrilella dinanensis</name>
    <dbReference type="NCBI Taxonomy" id="2008672"/>
    <lineage>
        <taxon>Bacteria</taxon>
        <taxon>Pseudomonadati</taxon>
        <taxon>Bacteroidota</taxon>
        <taxon>Flavobacteriia</taxon>
        <taxon>Flavobacteriales</taxon>
        <taxon>Flavobacteriaceae</taxon>
        <taxon>Avrilella</taxon>
    </lineage>
</organism>
<keyword evidence="6 10" id="KW-0472">Membrane</keyword>
<evidence type="ECO:0000256" key="4">
    <source>
        <dbReference type="ARBA" id="ARBA00022989"/>
    </source>
</evidence>
<keyword evidence="9" id="KW-0407">Ion channel</keyword>
<keyword evidence="4 10" id="KW-1133">Transmembrane helix</keyword>
<keyword evidence="12" id="KW-1185">Reference proteome</keyword>
<dbReference type="OrthoDB" id="9812438at2"/>
<dbReference type="SUPFAM" id="SSF81340">
    <property type="entry name" value="Clc chloride channel"/>
    <property type="match status" value="1"/>
</dbReference>
<evidence type="ECO:0000256" key="7">
    <source>
        <dbReference type="ARBA" id="ARBA00023173"/>
    </source>
</evidence>
<evidence type="ECO:0000313" key="11">
    <source>
        <dbReference type="EMBL" id="PJR03828.1"/>
    </source>
</evidence>
<dbReference type="CDD" id="cd00400">
    <property type="entry name" value="Voltage_gated_ClC"/>
    <property type="match status" value="1"/>
</dbReference>
<evidence type="ECO:0000256" key="6">
    <source>
        <dbReference type="ARBA" id="ARBA00023136"/>
    </source>
</evidence>
<dbReference type="InterPro" id="IPR014743">
    <property type="entry name" value="Cl-channel_core"/>
</dbReference>
<feature type="transmembrane region" description="Helical" evidence="10">
    <location>
        <begin position="51"/>
        <end position="69"/>
    </location>
</feature>
<dbReference type="Pfam" id="PF00654">
    <property type="entry name" value="Voltage_CLC"/>
    <property type="match status" value="1"/>
</dbReference>
<feature type="transmembrane region" description="Helical" evidence="10">
    <location>
        <begin position="385"/>
        <end position="404"/>
    </location>
</feature>
<keyword evidence="7" id="KW-0869">Chloride channel</keyword>
<dbReference type="EMBL" id="NIPO01000001">
    <property type="protein sequence ID" value="PJR03828.1"/>
    <property type="molecule type" value="Genomic_DNA"/>
</dbReference>
<evidence type="ECO:0000256" key="2">
    <source>
        <dbReference type="ARBA" id="ARBA00022448"/>
    </source>
</evidence>
<feature type="transmembrane region" description="Helical" evidence="10">
    <location>
        <begin position="105"/>
        <end position="129"/>
    </location>
</feature>
<dbReference type="AlphaFoldDB" id="A0A2M9R4N9"/>
<dbReference type="PANTHER" id="PTHR43427">
    <property type="entry name" value="CHLORIDE CHANNEL PROTEIN CLC-E"/>
    <property type="match status" value="1"/>
</dbReference>
<feature type="transmembrane region" description="Helical" evidence="10">
    <location>
        <begin position="292"/>
        <end position="313"/>
    </location>
</feature>
<dbReference type="InterPro" id="IPR050368">
    <property type="entry name" value="ClC-type_chloride_channel"/>
</dbReference>
<evidence type="ECO:0000256" key="10">
    <source>
        <dbReference type="SAM" id="Phobius"/>
    </source>
</evidence>
<dbReference type="Gene3D" id="1.10.3080.10">
    <property type="entry name" value="Clc chloride channel"/>
    <property type="match status" value="1"/>
</dbReference>
<evidence type="ECO:0000256" key="1">
    <source>
        <dbReference type="ARBA" id="ARBA00004141"/>
    </source>
</evidence>
<feature type="transmembrane region" description="Helical" evidence="10">
    <location>
        <begin position="12"/>
        <end position="31"/>
    </location>
</feature>
<proteinExistence type="predicted"/>
<feature type="transmembrane region" description="Helical" evidence="10">
    <location>
        <begin position="350"/>
        <end position="373"/>
    </location>
</feature>
<keyword evidence="8" id="KW-0868">Chloride</keyword>
<name>A0A2M9R4N9_9FLAO</name>
<evidence type="ECO:0000256" key="5">
    <source>
        <dbReference type="ARBA" id="ARBA00023065"/>
    </source>
</evidence>
<comment type="subcellular location">
    <subcellularLocation>
        <location evidence="1">Membrane</location>
        <topology evidence="1">Multi-pass membrane protein</topology>
    </subcellularLocation>
</comment>
<keyword evidence="3 10" id="KW-0812">Transmembrane</keyword>
<reference evidence="11 12" key="1">
    <citation type="submission" date="2017-06" db="EMBL/GenBank/DDBJ databases">
        <title>Description of Avrilella dinanensis gen. nov. sp. nov.</title>
        <authorList>
            <person name="Leyer C."/>
            <person name="Sassi M."/>
            <person name="Minet J."/>
            <person name="Kayal S."/>
            <person name="Cattoir V."/>
        </authorList>
    </citation>
    <scope>NUCLEOTIDE SEQUENCE [LARGE SCALE GENOMIC DNA]</scope>
    <source>
        <strain evidence="11 12">UR159</strain>
    </source>
</reference>
<feature type="transmembrane region" description="Helical" evidence="10">
    <location>
        <begin position="320"/>
        <end position="338"/>
    </location>
</feature>
<evidence type="ECO:0000256" key="8">
    <source>
        <dbReference type="ARBA" id="ARBA00023214"/>
    </source>
</evidence>
<sequence>MKRKKITYQNYLKLILTSIVVSLCSVLLVYATKHLTEHIEHLIYQKAESNLKFLYIFLPTIGITSIYFLRKYLFKGKKNKGITEIYKTLDHRKDHLPAFKIPSHLINGFLTVIFGGSTGIEVSSVVASATAGNIVYKQKLSAQLFKRELICAGVTAAVAVLFTSPLAGFLFSIEVISGKVRKSLIVSCAVAALVSWIFIVKFDNISILPFSVQQWNWYALPLFAALSIMGGGVSVYFTLLVTRMKKIFGNINNNFLRVNLGAISVGVLIFLFPVLYGDSYHGLKEVIESPTIPLFTLACLFILKPIAASLTLGAGGDGGVFAPSIVAGAVLGLFFAQFCNVHFGMNLIPLNFALVGACATLSASIYAPFTALILTCNLVPNGYQLFFPLLIGCFSAKYFSKMILPYNLYTYDFYLLNKQSVK</sequence>
<dbReference type="PANTHER" id="PTHR43427:SF6">
    <property type="entry name" value="CHLORIDE CHANNEL PROTEIN CLC-E"/>
    <property type="match status" value="1"/>
</dbReference>
<dbReference type="GO" id="GO:0034707">
    <property type="term" value="C:chloride channel complex"/>
    <property type="evidence" value="ECO:0007669"/>
    <property type="project" value="UniProtKB-KW"/>
</dbReference>
<feature type="transmembrane region" description="Helical" evidence="10">
    <location>
        <begin position="183"/>
        <end position="202"/>
    </location>
</feature>
<feature type="transmembrane region" description="Helical" evidence="10">
    <location>
        <begin position="149"/>
        <end position="171"/>
    </location>
</feature>
<dbReference type="PRINTS" id="PR00762">
    <property type="entry name" value="CLCHANNEL"/>
</dbReference>
<dbReference type="Proteomes" id="UP000231960">
    <property type="component" value="Unassembled WGS sequence"/>
</dbReference>
<keyword evidence="5" id="KW-0406">Ion transport</keyword>
<accession>A0A2M9R4N9</accession>
<protein>
    <submittedName>
        <fullName evidence="11">Chloride channel protein</fullName>
    </submittedName>
</protein>
<dbReference type="RefSeq" id="WP_100677396.1">
    <property type="nucleotide sequence ID" value="NZ_NIPO01000001.1"/>
</dbReference>
<evidence type="ECO:0000256" key="9">
    <source>
        <dbReference type="ARBA" id="ARBA00023303"/>
    </source>
</evidence>
<dbReference type="GO" id="GO:0005254">
    <property type="term" value="F:chloride channel activity"/>
    <property type="evidence" value="ECO:0007669"/>
    <property type="project" value="UniProtKB-KW"/>
</dbReference>
<evidence type="ECO:0000256" key="3">
    <source>
        <dbReference type="ARBA" id="ARBA00022692"/>
    </source>
</evidence>
<keyword evidence="2" id="KW-0813">Transport</keyword>
<feature type="transmembrane region" description="Helical" evidence="10">
    <location>
        <begin position="222"/>
        <end position="242"/>
    </location>
</feature>